<evidence type="ECO:0000259" key="1">
    <source>
        <dbReference type="Pfam" id="PF05699"/>
    </source>
</evidence>
<dbReference type="PANTHER" id="PTHR46289">
    <property type="entry name" value="52 KDA REPRESSOR OF THE INHIBITOR OF THE PROTEIN KINASE-LIKE PROTEIN-RELATED"/>
    <property type="match status" value="1"/>
</dbReference>
<evidence type="ECO:0000313" key="2">
    <source>
        <dbReference type="Proteomes" id="UP001652625"/>
    </source>
</evidence>
<proteinExistence type="predicted"/>
<feature type="domain" description="HAT C-terminal dimerisation" evidence="1">
    <location>
        <begin position="66"/>
        <end position="137"/>
    </location>
</feature>
<evidence type="ECO:0000313" key="3">
    <source>
        <dbReference type="RefSeq" id="XP_065642600.1"/>
    </source>
</evidence>
<name>A0ABM4B1E0_HYDVU</name>
<dbReference type="InterPro" id="IPR052958">
    <property type="entry name" value="IFN-induced_PKR_regulator"/>
</dbReference>
<sequence length="170" mass="19005">MSAVSSDFGYLSGHSLSKSSVDELKKKAANLSQIDKADLDSSDFQSEMASFKYQAAAMMDNFEKSSPIDILQIIYKYSLTDAYPNTTIAIRIFITIPVTVATCDRSFSKLKLIKHYMRSTIGQERLSSLAIISFENEVSNNIDFDDVISEFASRKVKSQKSGIELKFLQP</sequence>
<keyword evidence="2" id="KW-1185">Reference proteome</keyword>
<dbReference type="Proteomes" id="UP001652625">
    <property type="component" value="Chromosome 01"/>
</dbReference>
<dbReference type="RefSeq" id="XP_065642600.1">
    <property type="nucleotide sequence ID" value="XM_065786528.1"/>
</dbReference>
<reference evidence="2" key="1">
    <citation type="submission" date="2025-05" db="UniProtKB">
        <authorList>
            <consortium name="RefSeq"/>
        </authorList>
    </citation>
    <scope>NUCLEOTIDE SEQUENCE [LARGE SCALE GENOMIC DNA]</scope>
</reference>
<protein>
    <submittedName>
        <fullName evidence="3">Zinc finger MYM-type protein 1-like</fullName>
    </submittedName>
</protein>
<gene>
    <name evidence="3" type="primary">LOC136074222</name>
</gene>
<reference evidence="3" key="2">
    <citation type="submission" date="2025-08" db="UniProtKB">
        <authorList>
            <consortium name="RefSeq"/>
        </authorList>
    </citation>
    <scope>IDENTIFICATION</scope>
</reference>
<dbReference type="GeneID" id="136074222"/>
<dbReference type="InterPro" id="IPR008906">
    <property type="entry name" value="HATC_C_dom"/>
</dbReference>
<dbReference type="PANTHER" id="PTHR46289:SF14">
    <property type="entry name" value="DUF4371 DOMAIN-CONTAINING PROTEIN"/>
    <property type="match status" value="1"/>
</dbReference>
<organism evidence="2 3">
    <name type="scientific">Hydra vulgaris</name>
    <name type="common">Hydra</name>
    <name type="synonym">Hydra attenuata</name>
    <dbReference type="NCBI Taxonomy" id="6087"/>
    <lineage>
        <taxon>Eukaryota</taxon>
        <taxon>Metazoa</taxon>
        <taxon>Cnidaria</taxon>
        <taxon>Hydrozoa</taxon>
        <taxon>Hydroidolina</taxon>
        <taxon>Anthoathecata</taxon>
        <taxon>Aplanulata</taxon>
        <taxon>Hydridae</taxon>
        <taxon>Hydra</taxon>
    </lineage>
</organism>
<dbReference type="Pfam" id="PF05699">
    <property type="entry name" value="Dimer_Tnp_hAT"/>
    <property type="match status" value="1"/>
</dbReference>
<accession>A0ABM4B1E0</accession>